<keyword evidence="4 8" id="KW-0648">Protein biosynthesis</keyword>
<dbReference type="InterPro" id="IPR002301">
    <property type="entry name" value="Ile-tRNA-ligase"/>
</dbReference>
<dbReference type="CDD" id="cd00818">
    <property type="entry name" value="IleRS_core"/>
    <property type="match status" value="1"/>
</dbReference>
<comment type="subunit">
    <text evidence="8">Monomer.</text>
</comment>
<dbReference type="Pfam" id="PF19302">
    <property type="entry name" value="DUF5915"/>
    <property type="match status" value="1"/>
</dbReference>
<keyword evidence="2 8" id="KW-0547">Nucleotide-binding</keyword>
<dbReference type="SUPFAM" id="SSF50677">
    <property type="entry name" value="ValRS/IleRS/LeuRS editing domain"/>
    <property type="match status" value="1"/>
</dbReference>
<dbReference type="InterPro" id="IPR009008">
    <property type="entry name" value="Val/Leu/Ile-tRNA-synth_edit"/>
</dbReference>
<comment type="subcellular location">
    <subcellularLocation>
        <location evidence="8">Cytoplasm</location>
    </subcellularLocation>
</comment>
<dbReference type="Gene3D" id="1.10.730.10">
    <property type="entry name" value="Isoleucyl-tRNA Synthetase, Domain 1"/>
    <property type="match status" value="1"/>
</dbReference>
<dbReference type="InterPro" id="IPR014729">
    <property type="entry name" value="Rossmann-like_a/b/a_fold"/>
</dbReference>
<dbReference type="PANTHER" id="PTHR42780">
    <property type="entry name" value="SOLEUCYL-TRNA SYNTHETASE"/>
    <property type="match status" value="1"/>
</dbReference>
<dbReference type="CDD" id="cd07961">
    <property type="entry name" value="Anticodon_Ia_Ile_ABEc"/>
    <property type="match status" value="1"/>
</dbReference>
<accession>A0ABS5S1A3</accession>
<dbReference type="PRINTS" id="PR00984">
    <property type="entry name" value="TRNASYNTHILE"/>
</dbReference>
<feature type="binding site" evidence="8">
    <location>
        <position position="685"/>
    </location>
    <ligand>
        <name>ATP</name>
        <dbReference type="ChEBI" id="CHEBI:30616"/>
    </ligand>
</feature>
<keyword evidence="8" id="KW-0963">Cytoplasm</keyword>
<dbReference type="SUPFAM" id="SSF47323">
    <property type="entry name" value="Anticodon-binding domain of a subclass of class I aminoacyl-tRNA synthetases"/>
    <property type="match status" value="2"/>
</dbReference>
<keyword evidence="1 8" id="KW-0436">Ligase</keyword>
<comment type="cofactor">
    <cofactor evidence="8">
        <name>Zn(2+)</name>
        <dbReference type="ChEBI" id="CHEBI:29105"/>
    </cofactor>
</comment>
<comment type="domain">
    <text evidence="8">IleRS has two distinct active sites: one for aminoacylation and one for editing. The misactivated valine is translocated from the active site to the editing site, which sterically excludes the correctly activated isoleucine. The single editing site contains two valyl binding pockets, one specific for each substrate (Val-AMP or Val-tRNA(Ile)).</text>
</comment>
<comment type="similarity">
    <text evidence="8">Belongs to the class-I aminoacyl-tRNA synthetase family. IleS type 2 subfamily.</text>
</comment>
<evidence type="ECO:0000256" key="6">
    <source>
        <dbReference type="ARBA" id="ARBA00025217"/>
    </source>
</evidence>
<keyword evidence="12" id="KW-1185">Reference proteome</keyword>
<evidence type="ECO:0000256" key="3">
    <source>
        <dbReference type="ARBA" id="ARBA00022840"/>
    </source>
</evidence>
<evidence type="ECO:0000256" key="8">
    <source>
        <dbReference type="HAMAP-Rule" id="MF_02003"/>
    </source>
</evidence>
<feature type="domain" description="Methionyl/Valyl/Leucyl/Isoleucyl-tRNA synthetase anticodon-binding" evidence="10">
    <location>
        <begin position="769"/>
        <end position="921"/>
    </location>
</feature>
<dbReference type="RefSeq" id="WP_214111861.1">
    <property type="nucleotide sequence ID" value="NZ_JAHCTB010000001.1"/>
</dbReference>
<gene>
    <name evidence="8 11" type="primary">ileS</name>
    <name evidence="11" type="ORF">KIV10_02260</name>
</gene>
<dbReference type="Pfam" id="PF08264">
    <property type="entry name" value="Anticodon_1"/>
    <property type="match status" value="1"/>
</dbReference>
<dbReference type="GO" id="GO:0004822">
    <property type="term" value="F:isoleucine-tRNA ligase activity"/>
    <property type="evidence" value="ECO:0007669"/>
    <property type="project" value="UniProtKB-EC"/>
</dbReference>
<dbReference type="NCBIfam" id="TIGR00392">
    <property type="entry name" value="ileS"/>
    <property type="match status" value="1"/>
</dbReference>
<organism evidence="11 12">
    <name type="scientific">Aequorivita echinoideorum</name>
    <dbReference type="NCBI Taxonomy" id="1549647"/>
    <lineage>
        <taxon>Bacteria</taxon>
        <taxon>Pseudomonadati</taxon>
        <taxon>Bacteroidota</taxon>
        <taxon>Flavobacteriia</taxon>
        <taxon>Flavobacteriales</taxon>
        <taxon>Flavobacteriaceae</taxon>
        <taxon>Aequorivita</taxon>
    </lineage>
</organism>
<keyword evidence="3 8" id="KW-0067">ATP-binding</keyword>
<evidence type="ECO:0000313" key="11">
    <source>
        <dbReference type="EMBL" id="MBT0606996.1"/>
    </source>
</evidence>
<keyword evidence="8" id="KW-0862">Zinc</keyword>
<evidence type="ECO:0000256" key="5">
    <source>
        <dbReference type="ARBA" id="ARBA00023146"/>
    </source>
</evidence>
<evidence type="ECO:0000259" key="10">
    <source>
        <dbReference type="Pfam" id="PF08264"/>
    </source>
</evidence>
<evidence type="ECO:0000256" key="4">
    <source>
        <dbReference type="ARBA" id="ARBA00022917"/>
    </source>
</evidence>
<dbReference type="HAMAP" id="MF_02003">
    <property type="entry name" value="Ile_tRNA_synth_type2"/>
    <property type="match status" value="1"/>
</dbReference>
<feature type="short sequence motif" description="'HIGH' region" evidence="8">
    <location>
        <begin position="50"/>
        <end position="60"/>
    </location>
</feature>
<feature type="short sequence motif" description="'KMSKS' region" evidence="8">
    <location>
        <begin position="682"/>
        <end position="686"/>
    </location>
</feature>
<proteinExistence type="inferred from homology"/>
<dbReference type="InterPro" id="IPR023586">
    <property type="entry name" value="Ile-tRNA-ligase_type2"/>
</dbReference>
<evidence type="ECO:0000256" key="2">
    <source>
        <dbReference type="ARBA" id="ARBA00022741"/>
    </source>
</evidence>
<evidence type="ECO:0000313" key="12">
    <source>
        <dbReference type="Proteomes" id="UP001297092"/>
    </source>
</evidence>
<evidence type="ECO:0000259" key="9">
    <source>
        <dbReference type="Pfam" id="PF00133"/>
    </source>
</evidence>
<name>A0ABS5S1A3_9FLAO</name>
<dbReference type="Gene3D" id="3.40.50.620">
    <property type="entry name" value="HUPs"/>
    <property type="match status" value="2"/>
</dbReference>
<dbReference type="PANTHER" id="PTHR42780:SF1">
    <property type="entry name" value="ISOLEUCINE--TRNA LIGASE, CYTOPLASMIC"/>
    <property type="match status" value="1"/>
</dbReference>
<dbReference type="InterPro" id="IPR009080">
    <property type="entry name" value="tRNAsynth_Ia_anticodon-bd"/>
</dbReference>
<dbReference type="EC" id="6.1.1.5" evidence="8"/>
<dbReference type="InterPro" id="IPR033709">
    <property type="entry name" value="Anticodon_Ile_ABEc"/>
</dbReference>
<comment type="catalytic activity">
    <reaction evidence="7 8">
        <text>tRNA(Ile) + L-isoleucine + ATP = L-isoleucyl-tRNA(Ile) + AMP + diphosphate</text>
        <dbReference type="Rhea" id="RHEA:11060"/>
        <dbReference type="Rhea" id="RHEA-COMP:9666"/>
        <dbReference type="Rhea" id="RHEA-COMP:9695"/>
        <dbReference type="ChEBI" id="CHEBI:30616"/>
        <dbReference type="ChEBI" id="CHEBI:33019"/>
        <dbReference type="ChEBI" id="CHEBI:58045"/>
        <dbReference type="ChEBI" id="CHEBI:78442"/>
        <dbReference type="ChEBI" id="CHEBI:78528"/>
        <dbReference type="ChEBI" id="CHEBI:456215"/>
        <dbReference type="EC" id="6.1.1.5"/>
    </reaction>
</comment>
<dbReference type="Proteomes" id="UP001297092">
    <property type="component" value="Unassembled WGS sequence"/>
</dbReference>
<evidence type="ECO:0000256" key="1">
    <source>
        <dbReference type="ARBA" id="ARBA00022598"/>
    </source>
</evidence>
<evidence type="ECO:0000256" key="7">
    <source>
        <dbReference type="ARBA" id="ARBA00048359"/>
    </source>
</evidence>
<dbReference type="InterPro" id="IPR002300">
    <property type="entry name" value="aa-tRNA-synth_Ia"/>
</dbReference>
<comment type="caution">
    <text evidence="11">The sequence shown here is derived from an EMBL/GenBank/DDBJ whole genome shotgun (WGS) entry which is preliminary data.</text>
</comment>
<keyword evidence="8" id="KW-0479">Metal-binding</keyword>
<reference evidence="11 12" key="1">
    <citation type="submission" date="2021-05" db="EMBL/GenBank/DDBJ databases">
        <title>Aequorivita echinoideorum JCM 30378 genome.</title>
        <authorList>
            <person name="Zhang H."/>
            <person name="Li C."/>
        </authorList>
    </citation>
    <scope>NUCLEOTIDE SEQUENCE [LARGE SCALE GENOMIC DNA]</scope>
    <source>
        <strain evidence="11 12">JCM30378</strain>
    </source>
</reference>
<comment type="function">
    <text evidence="6 8">Catalyzes the attachment of isoleucine to tRNA(Ile). As IleRS can inadvertently accommodate and process structurally similar amino acids such as valine, to avoid such errors it has two additional distinct tRNA(Ile)-dependent editing activities. One activity is designated as 'pretransfer' editing and involves the hydrolysis of activated Val-AMP. The other activity is designated 'posttransfer' editing and involves deacylation of mischarged Val-tRNA(Ile).</text>
</comment>
<dbReference type="EMBL" id="JAHCTB010000001">
    <property type="protein sequence ID" value="MBT0606996.1"/>
    <property type="molecule type" value="Genomic_DNA"/>
</dbReference>
<dbReference type="Pfam" id="PF00133">
    <property type="entry name" value="tRNA-synt_1"/>
    <property type="match status" value="1"/>
</dbReference>
<keyword evidence="5 8" id="KW-0030">Aminoacyl-tRNA synthetase</keyword>
<protein>
    <recommendedName>
        <fullName evidence="8">Isoleucine--tRNA ligase</fullName>
        <ecNumber evidence="8">6.1.1.5</ecNumber>
    </recommendedName>
    <alternativeName>
        <fullName evidence="8">Isoleucyl-tRNA synthetase</fullName>
        <shortName evidence="8">IleRS</shortName>
    </alternativeName>
</protein>
<dbReference type="SUPFAM" id="SSF52374">
    <property type="entry name" value="Nucleotidylyl transferase"/>
    <property type="match status" value="1"/>
</dbReference>
<feature type="domain" description="Aminoacyl-tRNA synthetase class Ia" evidence="9">
    <location>
        <begin position="20"/>
        <end position="720"/>
    </location>
</feature>
<sequence>MSTKFKEYKGLDLPKLAEEILTFWKDENIFEKSIAIREDAQPFVFFEGPPSANGLPGIHHVMARAIKDIFCRYKTQKGFKVDRKAGWDTHGLPIELGVEKELGITKEDIGKKISVEAYNEACKKAVMRYTDVWNNLTERAGYWVDMEDPYVTYEPKYMETVWFLLKEIYNKNLLYKGYTIQPYSPKAGTGLSSHELNQPGTYQDITDTTVVAQFKAMAETLPDFLAEESNNIWFLAWTTTPWTLPSNTALTVGAKIDYVLVKTFNQYTFQPINVVLAKNLVSSQFSKNYEEKPNEDVLESYIQGDKTIPYFIAKEFKGADLVGIKYEQLLDYAHPFQNPENAFRIISGDFVTTEDGTGIVHTAPTFGADDAKVAKEAIPEVPPMLVKDENGNLVPLVDLQGKFRPEMKEFAGKYVKNEYYDDADVPEKSVDVEIAIKLKTENKAFKVEKYLHSYPNCWRTDKPILYYPLDSWFIKVTEFRDRMFELNKEINWKPKATGEGRFGNWLANANDWNLSRSRYWGIPLPIWRTEDGKEEIIIGSVEELKTEMQKSVSAGFMEHDIFEDFKIGDFSEENYAKVDLHNNIVDGITLVSPSGKPMKREADLIDVWFDSGSMPYAQWHYPFENKAKVENTWRKADFIAEGVDQTRGWFYTLHAIATMLFDDVAYKNVVSNGLVLDKNGQKMSKRLGNAVDPFETLDVYGPDATRWYMISNANPWDNLKFDQDGIAEVRNKFFGTLYNTYSFFSLYANLDNFKYIEEDLPLANRPEIDRWILSELHTLIQKVDDYYTDYEPTKATRAISEFVQENLSNWFVRLSRRRYWKGSYNDDKISAYQTLFTCLETIAKLGAPIAPFFMDRLYIDLTQPIEKDKKASVHLTDFPKADNSFIDKKLEHKMQKAQTISSLVLSLRQREKIKVRQPLQKIMIPVLETSEKEEILAVSELIKSEVNVKEIELIDEGSGMLVKQIKPDFKALGPRFGKDMKVVASVISGFDQKQISKLEKDGEITVLVNEKNTTLALADVIISSQDIEGWLVANAGGITVALDVTLTPQLKNEGIARELVNRIQNLRKDSGFEVTDRVKITLGENEILKEAVKQNLQYIKEETLTDELRFETDIPNGIEIAFDDIETKISIKKR</sequence>
<dbReference type="InterPro" id="IPR013155">
    <property type="entry name" value="M/V/L/I-tRNA-synth_anticd-bd"/>
</dbReference>